<keyword evidence="3" id="KW-1185">Reference proteome</keyword>
<keyword evidence="1" id="KW-0812">Transmembrane</keyword>
<name>A0ABQ3Q563_9ACTN</name>
<dbReference type="RefSeq" id="WP_226535482.1">
    <property type="nucleotide sequence ID" value="NZ_BMTC01000005.1"/>
</dbReference>
<protein>
    <submittedName>
        <fullName evidence="2">Uncharacterized protein</fullName>
    </submittedName>
</protein>
<gene>
    <name evidence="2" type="ORF">Sdagh_41360</name>
</gene>
<evidence type="ECO:0000313" key="2">
    <source>
        <dbReference type="EMBL" id="GHI32406.1"/>
    </source>
</evidence>
<proteinExistence type="predicted"/>
<evidence type="ECO:0000256" key="1">
    <source>
        <dbReference type="SAM" id="Phobius"/>
    </source>
</evidence>
<evidence type="ECO:0000313" key="3">
    <source>
        <dbReference type="Proteomes" id="UP001052655"/>
    </source>
</evidence>
<reference evidence="2" key="1">
    <citation type="submission" date="2024-05" db="EMBL/GenBank/DDBJ databases">
        <title>Whole genome shotgun sequence of Streptomyces daghestanicus NBRC 12762.</title>
        <authorList>
            <person name="Komaki H."/>
            <person name="Tamura T."/>
        </authorList>
    </citation>
    <scope>NUCLEOTIDE SEQUENCE</scope>
    <source>
        <strain evidence="2">NBRC 12762</strain>
    </source>
</reference>
<dbReference type="EMBL" id="BNDX01000010">
    <property type="protein sequence ID" value="GHI32406.1"/>
    <property type="molecule type" value="Genomic_DNA"/>
</dbReference>
<keyword evidence="1" id="KW-1133">Transmembrane helix</keyword>
<dbReference type="InterPro" id="IPR045428">
    <property type="entry name" value="EACC1"/>
</dbReference>
<dbReference type="Pfam" id="PF19953">
    <property type="entry name" value="EACC1"/>
    <property type="match status" value="1"/>
</dbReference>
<sequence length="121" mass="13516">MGERLRIRFEADGPEREEELRSLLDWLADDRSLRGHLRLERIEGESPGRMSPEIAAVLAVISTAAGVLQLPLSYLAWRQSRSDRTPPVTVRIIGGDPARAEELLRALRGETPEDSSDEGRT</sequence>
<dbReference type="GeneID" id="91552229"/>
<accession>A0ABQ3Q563</accession>
<dbReference type="Proteomes" id="UP001052655">
    <property type="component" value="Unassembled WGS sequence"/>
</dbReference>
<comment type="caution">
    <text evidence="2">The sequence shown here is derived from an EMBL/GenBank/DDBJ whole genome shotgun (WGS) entry which is preliminary data.</text>
</comment>
<keyword evidence="1" id="KW-0472">Membrane</keyword>
<feature type="transmembrane region" description="Helical" evidence="1">
    <location>
        <begin position="54"/>
        <end position="77"/>
    </location>
</feature>
<organism evidence="2 3">
    <name type="scientific">Streptomyces daghestanicus</name>
    <dbReference type="NCBI Taxonomy" id="66885"/>
    <lineage>
        <taxon>Bacteria</taxon>
        <taxon>Bacillati</taxon>
        <taxon>Actinomycetota</taxon>
        <taxon>Actinomycetes</taxon>
        <taxon>Kitasatosporales</taxon>
        <taxon>Streptomycetaceae</taxon>
        <taxon>Streptomyces</taxon>
    </lineage>
</organism>